<dbReference type="InterPro" id="IPR043157">
    <property type="entry name" value="Dynein_AAA1S"/>
</dbReference>
<feature type="domain" description="AAA+ ATPase" evidence="15">
    <location>
        <begin position="2617"/>
        <end position="2738"/>
    </location>
</feature>
<evidence type="ECO:0000256" key="5">
    <source>
        <dbReference type="ARBA" id="ARBA00022701"/>
    </source>
</evidence>
<dbReference type="Gene3D" id="6.10.140.1060">
    <property type="match status" value="1"/>
</dbReference>
<dbReference type="Gene3D" id="3.40.50.300">
    <property type="entry name" value="P-loop containing nucleotide triphosphate hydrolases"/>
    <property type="match status" value="3"/>
</dbReference>
<keyword evidence="5" id="KW-0493">Microtubule</keyword>
<comment type="subcellular location">
    <subcellularLocation>
        <location evidence="1">Cytoplasm</location>
        <location evidence="1">Cytoskeleton</location>
    </subcellularLocation>
</comment>
<evidence type="ECO:0000256" key="8">
    <source>
        <dbReference type="ARBA" id="ARBA00022840"/>
    </source>
</evidence>
<keyword evidence="10 13" id="KW-0175">Coiled coil</keyword>
<dbReference type="Gene3D" id="1.10.8.710">
    <property type="match status" value="1"/>
</dbReference>
<evidence type="ECO:0000313" key="17">
    <source>
        <dbReference type="EnsemblMetazoa" id="KAF7494860.1"/>
    </source>
</evidence>
<dbReference type="Pfam" id="PF12774">
    <property type="entry name" value="AAA_6"/>
    <property type="match status" value="1"/>
</dbReference>
<dbReference type="GO" id="GO:0005938">
    <property type="term" value="C:cell cortex"/>
    <property type="evidence" value="ECO:0007669"/>
    <property type="project" value="UniProtKB-ARBA"/>
</dbReference>
<dbReference type="GO" id="GO:0008569">
    <property type="term" value="F:minus-end-directed microtubule motor activity"/>
    <property type="evidence" value="ECO:0007669"/>
    <property type="project" value="UniProtKB-ARBA"/>
</dbReference>
<evidence type="ECO:0000313" key="16">
    <source>
        <dbReference type="EMBL" id="KAF7494860.1"/>
    </source>
</evidence>
<feature type="coiled-coil region" evidence="13">
    <location>
        <begin position="3042"/>
        <end position="3069"/>
    </location>
</feature>
<dbReference type="Pfam" id="PF12775">
    <property type="entry name" value="AAA_7"/>
    <property type="match status" value="1"/>
</dbReference>
<dbReference type="Pfam" id="PF12777">
    <property type="entry name" value="MT"/>
    <property type="match status" value="1"/>
</dbReference>
<dbReference type="Pfam" id="PF08393">
    <property type="entry name" value="DHC_N2"/>
    <property type="match status" value="1"/>
</dbReference>
<dbReference type="InterPro" id="IPR042228">
    <property type="entry name" value="Dynein_linker_3"/>
</dbReference>
<keyword evidence="6" id="KW-0677">Repeat</keyword>
<dbReference type="FunFam" id="3.40.50.300:FF:000996">
    <property type="entry name" value="Cytoplasmic dynein heavy chain"/>
    <property type="match status" value="1"/>
</dbReference>
<dbReference type="InterPro" id="IPR035699">
    <property type="entry name" value="AAA_6"/>
</dbReference>
<evidence type="ECO:0000256" key="7">
    <source>
        <dbReference type="ARBA" id="ARBA00022741"/>
    </source>
</evidence>
<dbReference type="GO" id="GO:0030286">
    <property type="term" value="C:dynein complex"/>
    <property type="evidence" value="ECO:0007669"/>
    <property type="project" value="UniProtKB-KW"/>
</dbReference>
<dbReference type="InterPro" id="IPR035706">
    <property type="entry name" value="AAA_9"/>
</dbReference>
<dbReference type="FunFam" id="1.20.920.20:FF:000002">
    <property type="entry name" value="Cytoplasmic dynein 1 heavy chain"/>
    <property type="match status" value="1"/>
</dbReference>
<evidence type="ECO:0000256" key="3">
    <source>
        <dbReference type="ARBA" id="ARBA00022197"/>
    </source>
</evidence>
<gene>
    <name evidence="16" type="ORF">SSS_3891</name>
</gene>
<keyword evidence="8" id="KW-0067">ATP-binding</keyword>
<dbReference type="InterPro" id="IPR042222">
    <property type="entry name" value="Dynein_2_N"/>
</dbReference>
<evidence type="ECO:0000256" key="13">
    <source>
        <dbReference type="SAM" id="Coils"/>
    </source>
</evidence>
<dbReference type="InterPro" id="IPR025662">
    <property type="entry name" value="Sigma_54_int_dom_ATP-bd_1"/>
</dbReference>
<dbReference type="GO" id="GO:0051959">
    <property type="term" value="F:dynein light intermediate chain binding"/>
    <property type="evidence" value="ECO:0007669"/>
    <property type="project" value="InterPro"/>
</dbReference>
<feature type="coiled-coil region" evidence="13">
    <location>
        <begin position="1328"/>
        <end position="1355"/>
    </location>
</feature>
<keyword evidence="18" id="KW-1185">Reference proteome</keyword>
<dbReference type="Proteomes" id="UP000070412">
    <property type="component" value="Unassembled WGS sequence"/>
</dbReference>
<dbReference type="EMBL" id="WVUK01000051">
    <property type="protein sequence ID" value="KAF7494860.1"/>
    <property type="molecule type" value="Genomic_DNA"/>
</dbReference>
<feature type="coiled-coil region" evidence="13">
    <location>
        <begin position="3355"/>
        <end position="3386"/>
    </location>
</feature>
<dbReference type="PANTHER" id="PTHR45703:SF22">
    <property type="entry name" value="DYNEIN CYTOPLASMIC 2 HEAVY CHAIN 1"/>
    <property type="match status" value="1"/>
</dbReference>
<accession>A0A834RD72</accession>
<dbReference type="Pfam" id="PF12781">
    <property type="entry name" value="AAA_9"/>
    <property type="match status" value="1"/>
</dbReference>
<proteinExistence type="inferred from homology"/>
<reference evidence="18" key="1">
    <citation type="journal article" date="2020" name="PLoS Negl. Trop. Dis.">
        <title>High-quality nuclear genome for Sarcoptes scabiei-A critical resource for a neglected parasite.</title>
        <authorList>
            <person name="Korhonen P.K."/>
            <person name="Gasser R.B."/>
            <person name="Ma G."/>
            <person name="Wang T."/>
            <person name="Stroehlein A.J."/>
            <person name="Young N.D."/>
            <person name="Ang C.S."/>
            <person name="Fernando D.D."/>
            <person name="Lu H.C."/>
            <person name="Taylor S."/>
            <person name="Reynolds S.L."/>
            <person name="Mofiz E."/>
            <person name="Najaraj S.H."/>
            <person name="Gowda H."/>
            <person name="Madugundu A."/>
            <person name="Renuse S."/>
            <person name="Holt D."/>
            <person name="Pandey A."/>
            <person name="Papenfuss A.T."/>
            <person name="Fischer K."/>
        </authorList>
    </citation>
    <scope>NUCLEOTIDE SEQUENCE [LARGE SCALE GENOMIC DNA]</scope>
</reference>
<keyword evidence="4" id="KW-0963">Cytoplasm</keyword>
<dbReference type="InterPro" id="IPR013602">
    <property type="entry name" value="Dynein_heavy_linker"/>
</dbReference>
<keyword evidence="12" id="KW-0206">Cytoskeleton</keyword>
<dbReference type="Gene3D" id="1.20.920.20">
    <property type="match status" value="1"/>
</dbReference>
<evidence type="ECO:0000256" key="2">
    <source>
        <dbReference type="ARBA" id="ARBA00008887"/>
    </source>
</evidence>
<dbReference type="SUPFAM" id="SSF52540">
    <property type="entry name" value="P-loop containing nucleoside triphosphate hydrolases"/>
    <property type="match status" value="4"/>
</dbReference>
<protein>
    <recommendedName>
        <fullName evidence="3">Dynein heavy chain, cytoplasmic</fullName>
    </recommendedName>
</protein>
<evidence type="ECO:0000256" key="4">
    <source>
        <dbReference type="ARBA" id="ARBA00022490"/>
    </source>
</evidence>
<evidence type="ECO:0000256" key="9">
    <source>
        <dbReference type="ARBA" id="ARBA00023017"/>
    </source>
</evidence>
<keyword evidence="7" id="KW-0547">Nucleotide-binding</keyword>
<feature type="compositionally biased region" description="Acidic residues" evidence="14">
    <location>
        <begin position="308"/>
        <end position="320"/>
    </location>
</feature>
<organism evidence="16">
    <name type="scientific">Sarcoptes scabiei</name>
    <name type="common">Itch mite</name>
    <name type="synonym">Acarus scabiei</name>
    <dbReference type="NCBI Taxonomy" id="52283"/>
    <lineage>
        <taxon>Eukaryota</taxon>
        <taxon>Metazoa</taxon>
        <taxon>Ecdysozoa</taxon>
        <taxon>Arthropoda</taxon>
        <taxon>Chelicerata</taxon>
        <taxon>Arachnida</taxon>
        <taxon>Acari</taxon>
        <taxon>Acariformes</taxon>
        <taxon>Sarcoptiformes</taxon>
        <taxon>Astigmata</taxon>
        <taxon>Psoroptidia</taxon>
        <taxon>Sarcoptoidea</taxon>
        <taxon>Sarcoptidae</taxon>
        <taxon>Sarcoptinae</taxon>
        <taxon>Sarcoptes</taxon>
    </lineage>
</organism>
<evidence type="ECO:0000256" key="10">
    <source>
        <dbReference type="ARBA" id="ARBA00023054"/>
    </source>
</evidence>
<dbReference type="GO" id="GO:1902850">
    <property type="term" value="P:microtubule cytoskeleton organization involved in mitosis"/>
    <property type="evidence" value="ECO:0007669"/>
    <property type="project" value="UniProtKB-ARBA"/>
</dbReference>
<keyword evidence="11" id="KW-0505">Motor protein</keyword>
<dbReference type="InterPro" id="IPR024743">
    <property type="entry name" value="Dynein_HC_stalk"/>
</dbReference>
<keyword evidence="9" id="KW-0243">Dynein</keyword>
<dbReference type="PROSITE" id="PS00675">
    <property type="entry name" value="SIGMA54_INTERACT_1"/>
    <property type="match status" value="1"/>
</dbReference>
<reference evidence="16" key="2">
    <citation type="submission" date="2020-01" db="EMBL/GenBank/DDBJ databases">
        <authorList>
            <person name="Korhonen P.K.K."/>
            <person name="Guangxu M.G."/>
            <person name="Wang T.W."/>
            <person name="Stroehlein A.J.S."/>
            <person name="Young N.D."/>
            <person name="Ang C.-S.A."/>
            <person name="Fernando D.W.F."/>
            <person name="Lu H.L."/>
            <person name="Taylor S.T."/>
            <person name="Ehtesham M.E.M."/>
            <person name="Najaraj S.H.N."/>
            <person name="Harsha G.H.G."/>
            <person name="Madugundu A.M."/>
            <person name="Renuse S.R."/>
            <person name="Holt D.H."/>
            <person name="Pandey A.P."/>
            <person name="Papenfuss A.P."/>
            <person name="Gasser R.B.G."/>
            <person name="Fischer K.F."/>
        </authorList>
    </citation>
    <scope>NUCLEOTIDE SEQUENCE</scope>
    <source>
        <strain evidence="16">SSS_KF_BRIS2020</strain>
    </source>
</reference>
<comment type="similarity">
    <text evidence="2">Belongs to the dynein heavy chain family.</text>
</comment>
<name>A0A834RD72_SARSC</name>
<dbReference type="GO" id="GO:0005524">
    <property type="term" value="F:ATP binding"/>
    <property type="evidence" value="ECO:0007669"/>
    <property type="project" value="UniProtKB-KW"/>
</dbReference>
<dbReference type="Gene3D" id="3.20.180.20">
    <property type="entry name" value="Dynein heavy chain, N-terminal domain 2"/>
    <property type="match status" value="1"/>
</dbReference>
<feature type="compositionally biased region" description="Low complexity" evidence="14">
    <location>
        <begin position="297"/>
        <end position="307"/>
    </location>
</feature>
<evidence type="ECO:0000256" key="11">
    <source>
        <dbReference type="ARBA" id="ARBA00023175"/>
    </source>
</evidence>
<dbReference type="GO" id="GO:0000070">
    <property type="term" value="P:mitotic sister chromatid segregation"/>
    <property type="evidence" value="ECO:0007669"/>
    <property type="project" value="UniProtKB-ARBA"/>
</dbReference>
<dbReference type="GO" id="GO:0030473">
    <property type="term" value="P:nuclear migration along microtubule"/>
    <property type="evidence" value="ECO:0007669"/>
    <property type="project" value="UniProtKB-ARBA"/>
</dbReference>
<reference evidence="17" key="3">
    <citation type="submission" date="2022-06" db="UniProtKB">
        <authorList>
            <consortium name="EnsemblMetazoa"/>
        </authorList>
    </citation>
    <scope>IDENTIFICATION</scope>
</reference>
<feature type="region of interest" description="Disordered" evidence="14">
    <location>
        <begin position="291"/>
        <end position="327"/>
    </location>
</feature>
<evidence type="ECO:0000313" key="18">
    <source>
        <dbReference type="Proteomes" id="UP000070412"/>
    </source>
</evidence>
<dbReference type="SMART" id="SM00382">
    <property type="entry name" value="AAA"/>
    <property type="match status" value="3"/>
</dbReference>
<dbReference type="InterPro" id="IPR026983">
    <property type="entry name" value="DHC"/>
</dbReference>
<dbReference type="InterPro" id="IPR027417">
    <property type="entry name" value="P-loop_NTPase"/>
</dbReference>
<dbReference type="Gene3D" id="1.20.58.1120">
    <property type="match status" value="1"/>
</dbReference>
<evidence type="ECO:0000256" key="12">
    <source>
        <dbReference type="ARBA" id="ARBA00023212"/>
    </source>
</evidence>
<dbReference type="OrthoDB" id="447173at2759"/>
<evidence type="ECO:0000256" key="14">
    <source>
        <dbReference type="SAM" id="MobiDB-lite"/>
    </source>
</evidence>
<evidence type="ECO:0000256" key="1">
    <source>
        <dbReference type="ARBA" id="ARBA00004245"/>
    </source>
</evidence>
<dbReference type="EnsemblMetazoa" id="SSS_3891s_mrna">
    <property type="protein sequence ID" value="KAF7494860.1"/>
    <property type="gene ID" value="SSS_3891"/>
</dbReference>
<evidence type="ECO:0000259" key="15">
    <source>
        <dbReference type="SMART" id="SM00382"/>
    </source>
</evidence>
<dbReference type="GO" id="GO:0000235">
    <property type="term" value="C:astral microtubule"/>
    <property type="evidence" value="ECO:0007669"/>
    <property type="project" value="UniProtKB-ARBA"/>
</dbReference>
<feature type="domain" description="AAA+ ATPase" evidence="15">
    <location>
        <begin position="1687"/>
        <end position="1826"/>
    </location>
</feature>
<dbReference type="PANTHER" id="PTHR45703">
    <property type="entry name" value="DYNEIN HEAVY CHAIN"/>
    <property type="match status" value="1"/>
</dbReference>
<dbReference type="Gene3D" id="1.20.140.100">
    <property type="entry name" value="Dynein heavy chain, N-terminal domain 2"/>
    <property type="match status" value="1"/>
</dbReference>
<feature type="domain" description="AAA+ ATPase" evidence="15">
    <location>
        <begin position="2273"/>
        <end position="2418"/>
    </location>
</feature>
<dbReference type="InterPro" id="IPR003593">
    <property type="entry name" value="AAA+_ATPase"/>
</dbReference>
<dbReference type="GO" id="GO:0045505">
    <property type="term" value="F:dynein intermediate chain binding"/>
    <property type="evidence" value="ECO:0007669"/>
    <property type="project" value="InterPro"/>
</dbReference>
<evidence type="ECO:0000256" key="6">
    <source>
        <dbReference type="ARBA" id="ARBA00022737"/>
    </source>
</evidence>
<sequence>MDPLKRLDLSRDDERNQQFEKLILTTIKNYFRLPWLNLTEKETSIVDRFVNENLHRTNKTEQRQRQQSQRSQSSKTTCLLIELDKDNVDVSSVSKNYINLEVGVGNEGSKDNDDNQVNNVGLRFQIVPVEKLKSLRPSQKRSNNYRQHHRISPNQADRHQKSIIFVPIVPSGSILASYLNHGEDGMKNLDRNQTVRLITDDEAIKLLADILNQSTSSNDDITLALKQLERFLDREHVIKKIWNERREFLRKLSQWTENLLEIDSDENEDNDGDDYNRNDLNFNRINQNKLIDSSKQSDSGNDSNVNSENDEDDKNEDDGGVDSKQNEKNQLEKLSRKIIILKQRNKLLDEIVTNFAILFHDVPNYEQNRDELVETSKLLASELNQLFHRWKVSVSNELQQDLTKRCIIIDEDSSVPIITFSLNLERYVDLAKQFEEIGIEIPNEIKQIETRFAKYFGIVRDLQKIVLFYMTVAEKILPSQRSLLLDKAQAFTSLLESQQKLTWSDPIATIEQWVDRLKRFMNEFNEENSLLQQSHRRILEIIKWTVEESIDQWPKMINQIKLILSSSLNRPEIDTYTWRKHWDYQLYKILEYNFTHLFRDRNPTRISVSMENSEWNSQFELFLSPQSIRVNLKFDSNGLVIYEPSIEILKQNLFEQYQTIVRFPSRLKAFVDWSLDAELNPIDSSSSSMVTHTLFHNIYFRNAKNFSQIYQRLFDAWNELIEIRSRFLQWSALYALVREIQSIAIGSDLNDDRNDGENGDSQEREDVKKRFHFETLDDYQYNLNLIQKFHQEFSQNYSMINEIQCRHSSYLINIIPIKMFAEWLRNEIDLVLLRNLQTRCLQEMRSLEEDCGKFRDSIHKIPSTIDELIEIDALVEKKLNDFCSEKQLAMIKVREKMQFLENWSASMTSLKSNELAERFDRIKTIQNELNTIRENRNEILERQSDILRSKFQLDLSQTEENVMNFIERWNNLSSQIKQSPEIINDFHINSTKLIEKVVEQKRGCGYFGIIPPQCFQSIEILYEEIVSLFNRYHVLYEFERSISIYRDMEWIICRNKLPKISETIDEWLESNLKQVKPNDDNHQDDGDGEEEHVHLQHYSYIERWRTFLKQIEICRGDFYQQFHWQQLMVNVLKIFDKNFEDLKLSDLWLHQDKLEENRSQLIELNKRAFNDHSLREAFNELNQFALNGKFQLYLYESKDSKQIWLIKEWNQCYNQISDCFLLLQTIKNIDQNEISDEYLRIYQEWEIKIVRFDSLVTLLNSIQRKWIALEPIYQSSSSSSSTMMSSIIDDQQSPFFQDPLFNRYSNDFQDVMRTIKQNEARYSFLIGCNQWENRLKLIDQNLNQTQRKLRNFMEESRRKFPRFYFLSDEDLLLILSGKVDLNRSALIRKLFINTIGRLIYSNDNDHDDGADEFKNKKSDPMKSLKQISAIESIQGETITLDRPITIDNNHGPERIEIWLNELDQEIKSTLRNLFTRYLSRKRNIFDDIELFTMLPSQILSLYSFLDFTEKIENSLGGISSPTSISSALKTLKTFYGNFLQTLTKDRQKFLNQMLESIASSSRIKLNRKDQIKVRENLCKIKIKQIVLDLIHFLTIIDRLIDENVTDPNHWCWQSQLRFYCERNEKSIESKLIDSRIDNDRIEIRMGLASFNYSFEYLGSLGDSKLVYTDLTNKCFLTLTQAMNLGLGGNPYGPAGTGKTESVKALGQFFGRQVLVFNCDEAIDVRSMTRILIGLLKCGNWGCFDEFNRLEVDVLSILSSKIQEIQNCIRSRTNTLYFEDYGEVLINNNAAIFITMNPTGKHYGGRNRIPDNLKSLFLPVAMTVPDNSAIVRFLSLAEGFSNKISEILGNKVPFWFEFANGSMSQQRHYDWGLRTIKACLESSGRRLNSIRSSIEGDYSNRLELDLFVDTLRQQIKSKLVDSDASKFDGLVEVVFGGSDHFDEKKVRQIDQRENLIESIRKVFDEHNLISNEYQFEKIQLLYEQIQTRFGVVLIGQSGTGKTTIWKMLRNALIQSNKSTNNTDSVADLHRKQKQRSKLIDVTVINPNSMSKSKLFGYVDEDTREWNDGLFSLKSREISRDDDSDDTDSNIGSMHWIVFDGNIDPDWVETLNSVLDDNRVLTLPSGERIDFDPAHCRILFETTSLRNASPATISRLGVLSVDKLMTNEMIQSFVARNRLPFSSFETIQNYLEANRQRITMSFSTTRSLLRHLRFSQEMNEDESMALDRMSGRLSDRHHHHHLPQHSQSKEPILINDRLVVTESINRYVEMLKPFTNEHIGLIGPIGSGKTILAQEILFSTLKGHLICFDCTSRTDAESFLKRLFSTTMIVNTGSNRTLQSNSGRPLWVFIRHLEILTLDKWSSNSLISLLILMLKHHGFHHPQTFEWIHFDRNNRIILTSTNIQRIDQRLLNELHLVQFTRYNHFEVEQILMAKTKKNNPSLCKYFPQNLLRIINDQLESDKSTLLNGIEQINLLKLGIEILDALRHYDQFDEKIVDYEINRSISNLESLQSKSILTSQSAFSIEENNHRLDGIQSRIYTSLDGQFSYDQIDSERFRKQIAKWIQQYSIDNDHHHQQHLSLQSIRLSADLCSFLASNTERSDRKSTATETLAIDDYSASVPTMMIVGPNGFGRKFLVKSIAYNFGYEKIWSPDFITSERHLIGELNALLHSEDDQSSSSGGRKILILIDEIHFELLEYLRDIIYDEMNRFRSTSNNVIRLILTTTTIEPIDELIWLRNAKIHRIPAFNQKDLNELARNYLQNYLSNDDFVRIETIVEKFYPIFEHFASKSNQDLEDEFDQSRSSENFASFKDFLQTFVILFERKVNQTFKENERIKIGVMKLDSVSNQVVGLKNDAIQQKQLLNSKRQEADDAFNLIMNSMHQSEDKKVELEDVQQKTKIETDNLKERKAKIDEELSAIEPVLEKAKAAIGGIRSDSLTEIRSLRAPPEVIRDILEGVLRLMGVNDTSWVSMKNFLSRRGVKEEIMNFDCHRITPEIRLKVEQLLQKRNESFQMNTAKRASAAAAPLAEWVKANVEYSRVLHKIEPLEIELRKLEANLSRAQSHIRALDSQLKDVDTEVGLLRERMQAITVEAAEIEINLKNSTKILQQSESIVNDLGAEHRRWTEQLEKIESEQSLMPLRCLISSAYVSQACQESSFSKRNELLSECFEKFQTKSFEMNEFLQTESEEESLLFGNRVDVHRFANQNDQQQARVFFPQRISLICDPTRKVLNNFPKAELTTFESKDWIKILELGIRFGRTIIITNFQRFDVRVIPLLSGEIYGSTSSNRFWTFIGEKKIDYNPNFALYLMTDSLRSITARTLSMLRSVNLSPSFSSLSSRLLGKLIQINRPELETKKIELDLKVRESQEQLKNLENELLEILSEEERDLLNDEPLILKLKSLKKSSETISQSLLNHNQLKIDLEKERSIYKSMANFASNLFLVANDLSRLNPMYHFGYGEFQKLFHQLSIGRKRSKASKSIDSMLVAFDEEDLSLVCIVI</sequence>